<dbReference type="GO" id="GO:0005789">
    <property type="term" value="C:endoplasmic reticulum membrane"/>
    <property type="evidence" value="ECO:0007669"/>
    <property type="project" value="UniProtKB-SubCell"/>
</dbReference>
<dbReference type="GO" id="GO:0030970">
    <property type="term" value="P:retrograde protein transport, ER to cytosol"/>
    <property type="evidence" value="ECO:0007669"/>
    <property type="project" value="TreeGrafter"/>
</dbReference>
<evidence type="ECO:0000259" key="10">
    <source>
        <dbReference type="PROSITE" id="PS51914"/>
    </source>
</evidence>
<evidence type="ECO:0000256" key="2">
    <source>
        <dbReference type="ARBA" id="ARBA00009918"/>
    </source>
</evidence>
<keyword evidence="4 7" id="KW-0430">Lectin</keyword>
<evidence type="ECO:0000313" key="12">
    <source>
        <dbReference type="Proteomes" id="UP001360560"/>
    </source>
</evidence>
<dbReference type="EMBL" id="BTFZ01000020">
    <property type="protein sequence ID" value="GMM38547.1"/>
    <property type="molecule type" value="Genomic_DNA"/>
</dbReference>
<dbReference type="AlphaFoldDB" id="A0AAV5QUF4"/>
<comment type="subcellular location">
    <subcellularLocation>
        <location evidence="1 7">Endoplasmic reticulum membrane</location>
        <topology evidence="1 7">Peripheral membrane protein</topology>
        <orientation evidence="1 7">Lumenal side</orientation>
    </subcellularLocation>
</comment>
<keyword evidence="5 7" id="KW-0256">Endoplasmic reticulum</keyword>
<comment type="function">
    <text evidence="7">Lectin involved in the quality control of the secretory pathway. As a member of the endoplasmic reticulum-associated degradation lumenal (ERAD-L) surveillance system, targets misfolded endoplasmic reticulum lumenal glycoproteins for degradation.</text>
</comment>
<keyword evidence="3 9" id="KW-0732">Signal</keyword>
<feature type="signal peptide" evidence="9">
    <location>
        <begin position="1"/>
        <end position="24"/>
    </location>
</feature>
<keyword evidence="7" id="KW-0472">Membrane</keyword>
<accession>A0AAV5QUF4</accession>
<dbReference type="InterPro" id="IPR009011">
    <property type="entry name" value="Man6P_isomerase_rcpt-bd_dom_sf"/>
</dbReference>
<feature type="coiled-coil region" evidence="8">
    <location>
        <begin position="109"/>
        <end position="136"/>
    </location>
</feature>
<dbReference type="GO" id="GO:0030968">
    <property type="term" value="P:endoplasmic reticulum unfolded protein response"/>
    <property type="evidence" value="ECO:0007669"/>
    <property type="project" value="UniProtKB-UniRule"/>
</dbReference>
<reference evidence="11 12" key="1">
    <citation type="journal article" date="2023" name="Elife">
        <title>Identification of key yeast species and microbe-microbe interactions impacting larval growth of Drosophila in the wild.</title>
        <authorList>
            <person name="Mure A."/>
            <person name="Sugiura Y."/>
            <person name="Maeda R."/>
            <person name="Honda K."/>
            <person name="Sakurai N."/>
            <person name="Takahashi Y."/>
            <person name="Watada M."/>
            <person name="Katoh T."/>
            <person name="Gotoh A."/>
            <person name="Gotoh Y."/>
            <person name="Taniguchi I."/>
            <person name="Nakamura K."/>
            <person name="Hayashi T."/>
            <person name="Katayama T."/>
            <person name="Uemura T."/>
            <person name="Hattori Y."/>
        </authorList>
    </citation>
    <scope>NUCLEOTIDE SEQUENCE [LARGE SCALE GENOMIC DNA]</scope>
    <source>
        <strain evidence="11 12">SC-9</strain>
    </source>
</reference>
<keyword evidence="12" id="KW-1185">Reference proteome</keyword>
<keyword evidence="6" id="KW-1015">Disulfide bond</keyword>
<evidence type="ECO:0000256" key="9">
    <source>
        <dbReference type="SAM" id="SignalP"/>
    </source>
</evidence>
<dbReference type="RefSeq" id="XP_064855542.1">
    <property type="nucleotide sequence ID" value="XM_064999470.1"/>
</dbReference>
<proteinExistence type="inferred from homology"/>
<evidence type="ECO:0000256" key="8">
    <source>
        <dbReference type="SAM" id="Coils"/>
    </source>
</evidence>
<organism evidence="11 12">
    <name type="scientific">Saccharomycopsis crataegensis</name>
    <dbReference type="NCBI Taxonomy" id="43959"/>
    <lineage>
        <taxon>Eukaryota</taxon>
        <taxon>Fungi</taxon>
        <taxon>Dikarya</taxon>
        <taxon>Ascomycota</taxon>
        <taxon>Saccharomycotina</taxon>
        <taxon>Saccharomycetes</taxon>
        <taxon>Saccharomycopsidaceae</taxon>
        <taxon>Saccharomycopsis</taxon>
    </lineage>
</organism>
<keyword evidence="8" id="KW-0175">Coiled coil</keyword>
<evidence type="ECO:0000256" key="6">
    <source>
        <dbReference type="ARBA" id="ARBA00023157"/>
    </source>
</evidence>
<dbReference type="Gene3D" id="2.70.130.10">
    <property type="entry name" value="Mannose-6-phosphate receptor binding domain"/>
    <property type="match status" value="1"/>
</dbReference>
<evidence type="ECO:0000313" key="11">
    <source>
        <dbReference type="EMBL" id="GMM38547.1"/>
    </source>
</evidence>
<dbReference type="InterPro" id="IPR045149">
    <property type="entry name" value="OS-9-like"/>
</dbReference>
<name>A0AAV5QUF4_9ASCO</name>
<evidence type="ECO:0000256" key="7">
    <source>
        <dbReference type="RuleBase" id="RU369099"/>
    </source>
</evidence>
<feature type="chain" id="PRO_5043506925" description="Endoplasmic reticulum lectin" evidence="9">
    <location>
        <begin position="25"/>
        <end position="520"/>
    </location>
</feature>
<protein>
    <recommendedName>
        <fullName evidence="7">Endoplasmic reticulum lectin</fullName>
    </recommendedName>
    <alternativeName>
        <fullName evidence="7">Protein OS-9 homolog</fullName>
    </alternativeName>
</protein>
<comment type="similarity">
    <text evidence="2 7">Belongs to the OS-9 family.</text>
</comment>
<dbReference type="GO" id="GO:0005788">
    <property type="term" value="C:endoplasmic reticulum lumen"/>
    <property type="evidence" value="ECO:0007669"/>
    <property type="project" value="UniProtKB-UniRule"/>
</dbReference>
<dbReference type="PROSITE" id="PS51914">
    <property type="entry name" value="MRH"/>
    <property type="match status" value="1"/>
</dbReference>
<dbReference type="Proteomes" id="UP001360560">
    <property type="component" value="Unassembled WGS sequence"/>
</dbReference>
<dbReference type="Pfam" id="PF07915">
    <property type="entry name" value="PRKCSH"/>
    <property type="match status" value="1"/>
</dbReference>
<dbReference type="GeneID" id="90076535"/>
<dbReference type="InterPro" id="IPR012913">
    <property type="entry name" value="OS9-like_dom"/>
</dbReference>
<feature type="domain" description="MRH" evidence="10">
    <location>
        <begin position="156"/>
        <end position="290"/>
    </location>
</feature>
<gene>
    <name evidence="11" type="ORF">DASC09_058860</name>
</gene>
<sequence>MLRPSSQVSLIAALLLSIFATADGLFSVYDDLYSRPKFNVRYFDLSPISPEDVQGILDTYDKEDPTQEFGSFSIIRDGTGKFLSGIESKNSGEYLCHIPKVKSNETELEEESKISMEELEKNREQVKKDAMRIVNNSMSNFQRIVLGSDGEAPKINNCMYKTINYWTYEFCFNDSIKQFHEIFENGQRKKDPNVPSFIISKLTDESFQKVRLVDDFQSPGSVNLVQFANGGDVCDLTGANRMVDIKYVCDNEGTSNAFESSNEMPSISWFKEFKTCQYEMEVNIPELCQLKEFSHKTEEDINVIECNRIGKNVETDSDEYVIPRINIEDYDLSPIGMNFYAGIPKSVIGAYSDEEQKIDILISSDPSLLQFEQVKEKLDVLGVLAVNGIQQHNLIVNNYLFRSEGLKIEKGTQLVFSLKLYNFIGEYICSIRVERDEKDRISISAAYFPDGELDLKKNLMFYAKPEIVVDFSSDDGLKGPAGSEPELYLSDDLLELDHLLPEETVIVLDKENHMQEHDEL</sequence>
<evidence type="ECO:0000256" key="3">
    <source>
        <dbReference type="ARBA" id="ARBA00022729"/>
    </source>
</evidence>
<dbReference type="PANTHER" id="PTHR15414">
    <property type="entry name" value="OS-9-RELATED"/>
    <property type="match status" value="1"/>
</dbReference>
<evidence type="ECO:0000256" key="4">
    <source>
        <dbReference type="ARBA" id="ARBA00022734"/>
    </source>
</evidence>
<evidence type="ECO:0000256" key="1">
    <source>
        <dbReference type="ARBA" id="ARBA00004367"/>
    </source>
</evidence>
<evidence type="ECO:0000256" key="5">
    <source>
        <dbReference type="ARBA" id="ARBA00022824"/>
    </source>
</evidence>
<dbReference type="GO" id="GO:0030246">
    <property type="term" value="F:carbohydrate binding"/>
    <property type="evidence" value="ECO:0007669"/>
    <property type="project" value="UniProtKB-UniRule"/>
</dbReference>
<comment type="caution">
    <text evidence="11">The sequence shown here is derived from an EMBL/GenBank/DDBJ whole genome shotgun (WGS) entry which is preliminary data.</text>
</comment>
<dbReference type="PANTHER" id="PTHR15414:SF0">
    <property type="entry name" value="ENDOPLASMIC RETICULUM LECTIN 1"/>
    <property type="match status" value="1"/>
</dbReference>
<dbReference type="InterPro" id="IPR044865">
    <property type="entry name" value="MRH_dom"/>
</dbReference>